<gene>
    <name evidence="1" type="ORF">SIAM614_29951</name>
</gene>
<name>A0P1W2_ROSAI</name>
<dbReference type="EMBL" id="AAUW01000024">
    <property type="protein sequence ID" value="EAV41038.1"/>
    <property type="molecule type" value="Genomic_DNA"/>
</dbReference>
<dbReference type="RefSeq" id="WP_006939219.1">
    <property type="nucleotide sequence ID" value="NZ_AAUW01000024.1"/>
</dbReference>
<dbReference type="AlphaFoldDB" id="A0P1W2"/>
<evidence type="ECO:0000313" key="1">
    <source>
        <dbReference type="EMBL" id="EAV41038.1"/>
    </source>
</evidence>
<dbReference type="OrthoDB" id="6555107at2"/>
<proteinExistence type="predicted"/>
<reference evidence="1 2" key="1">
    <citation type="submission" date="2006-05" db="EMBL/GenBank/DDBJ databases">
        <authorList>
            <person name="King G."/>
            <person name="Ferriera S."/>
            <person name="Johnson J."/>
            <person name="Kravitz S."/>
            <person name="Beeson K."/>
            <person name="Sutton G."/>
            <person name="Rogers Y.-H."/>
            <person name="Friedman R."/>
            <person name="Frazier M."/>
            <person name="Venter J.C."/>
        </authorList>
    </citation>
    <scope>NUCLEOTIDE SEQUENCE [LARGE SCALE GENOMIC DNA]</scope>
    <source>
        <strain evidence="2">ATCC 25650 / DSM 13394 / JCM 20685 / NBRC 16684 / NCIMB 2208 / IAM 12614 / B1</strain>
    </source>
</reference>
<dbReference type="eggNOG" id="COG2067">
    <property type="taxonomic scope" value="Bacteria"/>
</dbReference>
<dbReference type="GeneID" id="68849422"/>
<accession>A0P1W2</accession>
<sequence>MRIDRIRAFTLAIAVYTSPLEVQAADIADTTDAVKPSQVTEGSNWEVQTTLYLWATALEGSLGIGNLPDANLDVTFSDILQNLDGAVMGDILVRKGEWMFLGDIVWANLSDKVSLNVANSPTLKYDQQLLILSAIGGYELPLNIDVLDLSVTAGVRYQQLSSQTTLQSGTFPISANRDRTEDWIDPIFGLALQYDINNRWQINGLTDIGGFGVGSQLTAQGFLAASYNWNDKVSTALGYRAIYTNYESGKGSSTFDYEGTLHGPFMSLGIHF</sequence>
<evidence type="ECO:0008006" key="3">
    <source>
        <dbReference type="Google" id="ProtNLM"/>
    </source>
</evidence>
<evidence type="ECO:0000313" key="2">
    <source>
        <dbReference type="Proteomes" id="UP000004848"/>
    </source>
</evidence>
<organism evidence="1 2">
    <name type="scientific">Roseibium aggregatum (strain ATCC 25650 / DSM 13394 / JCM 20685 / NBRC 16684 / NCIMB 2208 / IAM 12614 / B1)</name>
    <name type="common">Stappia aggregata</name>
    <dbReference type="NCBI Taxonomy" id="384765"/>
    <lineage>
        <taxon>Bacteria</taxon>
        <taxon>Pseudomonadati</taxon>
        <taxon>Pseudomonadota</taxon>
        <taxon>Alphaproteobacteria</taxon>
        <taxon>Hyphomicrobiales</taxon>
        <taxon>Stappiaceae</taxon>
        <taxon>Roseibium</taxon>
    </lineage>
</organism>
<protein>
    <recommendedName>
        <fullName evidence="3">Outer membrane protein beta-barrel domain-containing protein</fullName>
    </recommendedName>
</protein>
<comment type="caution">
    <text evidence="1">The sequence shown here is derived from an EMBL/GenBank/DDBJ whole genome shotgun (WGS) entry which is preliminary data.</text>
</comment>
<dbReference type="Proteomes" id="UP000004848">
    <property type="component" value="Unassembled WGS sequence"/>
</dbReference>